<organism evidence="7">
    <name type="scientific">marine metagenome</name>
    <dbReference type="NCBI Taxonomy" id="408172"/>
    <lineage>
        <taxon>unclassified sequences</taxon>
        <taxon>metagenomes</taxon>
        <taxon>ecological metagenomes</taxon>
    </lineage>
</organism>
<feature type="non-terminal residue" evidence="7">
    <location>
        <position position="45"/>
    </location>
</feature>
<keyword evidence="6" id="KW-0411">Iron-sulfur</keyword>
<accession>A0A382QJA4</accession>
<keyword evidence="4" id="KW-0479">Metal-binding</keyword>
<dbReference type="GO" id="GO:0003824">
    <property type="term" value="F:catalytic activity"/>
    <property type="evidence" value="ECO:0007669"/>
    <property type="project" value="InterPro"/>
</dbReference>
<dbReference type="AlphaFoldDB" id="A0A382QJA4"/>
<dbReference type="PROSITE" id="PS01305">
    <property type="entry name" value="MOAA_NIFB_PQQE"/>
    <property type="match status" value="1"/>
</dbReference>
<evidence type="ECO:0000256" key="5">
    <source>
        <dbReference type="ARBA" id="ARBA00023004"/>
    </source>
</evidence>
<name>A0A382QJA4_9ZZZZ</name>
<dbReference type="GO" id="GO:0046872">
    <property type="term" value="F:metal ion binding"/>
    <property type="evidence" value="ECO:0007669"/>
    <property type="project" value="UniProtKB-KW"/>
</dbReference>
<evidence type="ECO:0000256" key="1">
    <source>
        <dbReference type="ARBA" id="ARBA00001966"/>
    </source>
</evidence>
<evidence type="ECO:0000313" key="7">
    <source>
        <dbReference type="EMBL" id="SVC84341.1"/>
    </source>
</evidence>
<dbReference type="GO" id="GO:0051539">
    <property type="term" value="F:4 iron, 4 sulfur cluster binding"/>
    <property type="evidence" value="ECO:0007669"/>
    <property type="project" value="UniProtKB-KW"/>
</dbReference>
<evidence type="ECO:0000256" key="3">
    <source>
        <dbReference type="ARBA" id="ARBA00022691"/>
    </source>
</evidence>
<keyword evidence="3" id="KW-0949">S-adenosyl-L-methionine</keyword>
<feature type="non-terminal residue" evidence="7">
    <location>
        <position position="1"/>
    </location>
</feature>
<dbReference type="EMBL" id="UINC01114195">
    <property type="protein sequence ID" value="SVC84341.1"/>
    <property type="molecule type" value="Genomic_DNA"/>
</dbReference>
<evidence type="ECO:0008006" key="8">
    <source>
        <dbReference type="Google" id="ProtNLM"/>
    </source>
</evidence>
<proteinExistence type="predicted"/>
<reference evidence="7" key="1">
    <citation type="submission" date="2018-05" db="EMBL/GenBank/DDBJ databases">
        <authorList>
            <person name="Lanie J.A."/>
            <person name="Ng W.-L."/>
            <person name="Kazmierczak K.M."/>
            <person name="Andrzejewski T.M."/>
            <person name="Davidsen T.M."/>
            <person name="Wayne K.J."/>
            <person name="Tettelin H."/>
            <person name="Glass J.I."/>
            <person name="Rusch D."/>
            <person name="Podicherti R."/>
            <person name="Tsui H.-C.T."/>
            <person name="Winkler M.E."/>
        </authorList>
    </citation>
    <scope>NUCLEOTIDE SEQUENCE</scope>
</reference>
<gene>
    <name evidence="7" type="ORF">METZ01_LOCUS337195</name>
</gene>
<protein>
    <recommendedName>
        <fullName evidence="8">Radical SAM core domain-containing protein</fullName>
    </recommendedName>
</protein>
<keyword evidence="2" id="KW-0004">4Fe-4S</keyword>
<keyword evidence="5" id="KW-0408">Iron</keyword>
<sequence>VEDIRLVTNIEKYFTVDWSVGSTCNFSCSYCPDELHNGSTLWIGI</sequence>
<dbReference type="InterPro" id="IPR000385">
    <property type="entry name" value="MoaA_NifB_PqqE_Fe-S-bd_CS"/>
</dbReference>
<evidence type="ECO:0000256" key="4">
    <source>
        <dbReference type="ARBA" id="ARBA00022723"/>
    </source>
</evidence>
<evidence type="ECO:0000256" key="2">
    <source>
        <dbReference type="ARBA" id="ARBA00022485"/>
    </source>
</evidence>
<evidence type="ECO:0000256" key="6">
    <source>
        <dbReference type="ARBA" id="ARBA00023014"/>
    </source>
</evidence>
<comment type="cofactor">
    <cofactor evidence="1">
        <name>[4Fe-4S] cluster</name>
        <dbReference type="ChEBI" id="CHEBI:49883"/>
    </cofactor>
</comment>